<keyword evidence="2" id="KW-1185">Reference proteome</keyword>
<dbReference type="OrthoDB" id="9023252at2"/>
<reference evidence="1" key="1">
    <citation type="submission" date="2016-01" db="EMBL/GenBank/DDBJ databases">
        <authorList>
            <person name="Peeters C."/>
        </authorList>
    </citation>
    <scope>NUCLEOTIDE SEQUENCE [LARGE SCALE GENOMIC DNA]</scope>
    <source>
        <strain evidence="1">LMG 29317</strain>
    </source>
</reference>
<sequence>MKKDDRKVLDDQIRRWTSEMTVLAEKIAAAKGTQCALLLVTPQGDYEGVAPELIAEDALRVVNHGWPDGFDIEILNQSN</sequence>
<protein>
    <submittedName>
        <fullName evidence="1">Uncharacterized protein</fullName>
    </submittedName>
</protein>
<name>A0A158L4H0_9BURK</name>
<evidence type="ECO:0000313" key="1">
    <source>
        <dbReference type="EMBL" id="SAL88276.1"/>
    </source>
</evidence>
<proteinExistence type="predicted"/>
<organism evidence="1 2">
    <name type="scientific">Caballeronia arvi</name>
    <dbReference type="NCBI Taxonomy" id="1777135"/>
    <lineage>
        <taxon>Bacteria</taxon>
        <taxon>Pseudomonadati</taxon>
        <taxon>Pseudomonadota</taxon>
        <taxon>Betaproteobacteria</taxon>
        <taxon>Burkholderiales</taxon>
        <taxon>Burkholderiaceae</taxon>
        <taxon>Caballeronia</taxon>
    </lineage>
</organism>
<dbReference type="RefSeq" id="WP_061152537.1">
    <property type="nucleotide sequence ID" value="NZ_FCOM02000121.1"/>
</dbReference>
<dbReference type="Proteomes" id="UP000055019">
    <property type="component" value="Unassembled WGS sequence"/>
</dbReference>
<comment type="caution">
    <text evidence="1">The sequence shown here is derived from an EMBL/GenBank/DDBJ whole genome shotgun (WGS) entry which is preliminary data.</text>
</comment>
<dbReference type="AlphaFoldDB" id="A0A158L4H0"/>
<dbReference type="EMBL" id="FCOM02000121">
    <property type="protein sequence ID" value="SAL88276.1"/>
    <property type="molecule type" value="Genomic_DNA"/>
</dbReference>
<gene>
    <name evidence="1" type="ORF">AWB74_08484</name>
</gene>
<evidence type="ECO:0000313" key="2">
    <source>
        <dbReference type="Proteomes" id="UP000055019"/>
    </source>
</evidence>
<accession>A0A158L4H0</accession>